<dbReference type="AlphaFoldDB" id="A0A3B0UTC2"/>
<reference evidence="1" key="1">
    <citation type="submission" date="2018-06" db="EMBL/GenBank/DDBJ databases">
        <authorList>
            <person name="Zhirakovskaya E."/>
        </authorList>
    </citation>
    <scope>NUCLEOTIDE SEQUENCE</scope>
</reference>
<protein>
    <submittedName>
        <fullName evidence="1">Uncharacterized protein</fullName>
    </submittedName>
</protein>
<name>A0A3B0UTC2_9ZZZZ</name>
<accession>A0A3B0UTC2</accession>
<proteinExistence type="predicted"/>
<dbReference type="EMBL" id="UOEQ01000461">
    <property type="protein sequence ID" value="VAW23334.1"/>
    <property type="molecule type" value="Genomic_DNA"/>
</dbReference>
<sequence>MTLDPFANITASSLRAGVFGAYFRLIKPQFEARPRIKFLFKKVRQCSFLH</sequence>
<evidence type="ECO:0000313" key="1">
    <source>
        <dbReference type="EMBL" id="VAW23334.1"/>
    </source>
</evidence>
<organism evidence="1">
    <name type="scientific">hydrothermal vent metagenome</name>
    <dbReference type="NCBI Taxonomy" id="652676"/>
    <lineage>
        <taxon>unclassified sequences</taxon>
        <taxon>metagenomes</taxon>
        <taxon>ecological metagenomes</taxon>
    </lineage>
</organism>
<gene>
    <name evidence="1" type="ORF">MNBD_ALPHA11-2319</name>
</gene>